<proteinExistence type="predicted"/>
<evidence type="ECO:0000256" key="1">
    <source>
        <dbReference type="SAM" id="SignalP"/>
    </source>
</evidence>
<sequence length="133" mass="14644">MQLFQTKVFTVILTTLSVVENARAFVPTTCPSQMSRIRPDTILQSYDGGSFGGNGQGGGMEEIEFRIYPDGRITEVVRGVKGASCEKVTEAINKQLGNVVHTQPTEEMFEQELVIEQTVDQKLGGEWDGATSW</sequence>
<evidence type="ECO:0000313" key="2">
    <source>
        <dbReference type="EMBL" id="KAL3792500.1"/>
    </source>
</evidence>
<name>A0ABD3PWX7_9STRA</name>
<keyword evidence="3" id="KW-1185">Reference proteome</keyword>
<dbReference type="EMBL" id="JABMIG020000101">
    <property type="protein sequence ID" value="KAL3792500.1"/>
    <property type="molecule type" value="Genomic_DNA"/>
</dbReference>
<gene>
    <name evidence="2" type="ORF">HJC23_008422</name>
</gene>
<feature type="signal peptide" evidence="1">
    <location>
        <begin position="1"/>
        <end position="24"/>
    </location>
</feature>
<reference evidence="2 3" key="1">
    <citation type="journal article" date="2020" name="G3 (Bethesda)">
        <title>Improved Reference Genome for Cyclotella cryptica CCMP332, a Model for Cell Wall Morphogenesis, Salinity Adaptation, and Lipid Production in Diatoms (Bacillariophyta).</title>
        <authorList>
            <person name="Roberts W.R."/>
            <person name="Downey K.M."/>
            <person name="Ruck E.C."/>
            <person name="Traller J.C."/>
            <person name="Alverson A.J."/>
        </authorList>
    </citation>
    <scope>NUCLEOTIDE SEQUENCE [LARGE SCALE GENOMIC DNA]</scope>
    <source>
        <strain evidence="2 3">CCMP332</strain>
    </source>
</reference>
<dbReference type="Proteomes" id="UP001516023">
    <property type="component" value="Unassembled WGS sequence"/>
</dbReference>
<dbReference type="Pfam" id="PF11211">
    <property type="entry name" value="DUF2997"/>
    <property type="match status" value="1"/>
</dbReference>
<dbReference type="AlphaFoldDB" id="A0ABD3PWX7"/>
<comment type="caution">
    <text evidence="2">The sequence shown here is derived from an EMBL/GenBank/DDBJ whole genome shotgun (WGS) entry which is preliminary data.</text>
</comment>
<accession>A0ABD3PWX7</accession>
<evidence type="ECO:0000313" key="3">
    <source>
        <dbReference type="Proteomes" id="UP001516023"/>
    </source>
</evidence>
<feature type="chain" id="PRO_5044811445" evidence="1">
    <location>
        <begin position="25"/>
        <end position="133"/>
    </location>
</feature>
<dbReference type="InterPro" id="IPR021375">
    <property type="entry name" value="DUF2997"/>
</dbReference>
<protein>
    <submittedName>
        <fullName evidence="2">Uncharacterized protein</fullName>
    </submittedName>
</protein>
<keyword evidence="1" id="KW-0732">Signal</keyword>
<organism evidence="2 3">
    <name type="scientific">Cyclotella cryptica</name>
    <dbReference type="NCBI Taxonomy" id="29204"/>
    <lineage>
        <taxon>Eukaryota</taxon>
        <taxon>Sar</taxon>
        <taxon>Stramenopiles</taxon>
        <taxon>Ochrophyta</taxon>
        <taxon>Bacillariophyta</taxon>
        <taxon>Coscinodiscophyceae</taxon>
        <taxon>Thalassiosirophycidae</taxon>
        <taxon>Stephanodiscales</taxon>
        <taxon>Stephanodiscaceae</taxon>
        <taxon>Cyclotella</taxon>
    </lineage>
</organism>